<organism evidence="3 4">
    <name type="scientific">Amaricoccus macauensis</name>
    <dbReference type="NCBI Taxonomy" id="57001"/>
    <lineage>
        <taxon>Bacteria</taxon>
        <taxon>Pseudomonadati</taxon>
        <taxon>Pseudomonadota</taxon>
        <taxon>Alphaproteobacteria</taxon>
        <taxon>Rhodobacterales</taxon>
        <taxon>Paracoccaceae</taxon>
        <taxon>Amaricoccus</taxon>
    </lineage>
</organism>
<dbReference type="InterPro" id="IPR011051">
    <property type="entry name" value="RmlC_Cupin_sf"/>
</dbReference>
<evidence type="ECO:0000313" key="3">
    <source>
        <dbReference type="EMBL" id="MBB5223135.1"/>
    </source>
</evidence>
<accession>A0A840SRE2</accession>
<evidence type="ECO:0000259" key="2">
    <source>
        <dbReference type="Pfam" id="PF05899"/>
    </source>
</evidence>
<sequence>MSGITHVHRLGRDGAPEPADAAPGKLLAGSPRSDVWNAFSDPSGRFHAGIWRAEAGVRAVSYTETELCVILEGRVRLTSDDGSAEFGPGDAFVVAAGFSGTWECIGEVAKIYAILEP</sequence>
<dbReference type="SUPFAM" id="SSF51182">
    <property type="entry name" value="RmlC-like cupins"/>
    <property type="match status" value="1"/>
</dbReference>
<dbReference type="Proteomes" id="UP000549457">
    <property type="component" value="Unassembled WGS sequence"/>
</dbReference>
<dbReference type="InterPro" id="IPR008579">
    <property type="entry name" value="UGlyAH_Cupin_dom"/>
</dbReference>
<dbReference type="InterPro" id="IPR014710">
    <property type="entry name" value="RmlC-like_jellyroll"/>
</dbReference>
<dbReference type="PANTHER" id="PTHR40943">
    <property type="entry name" value="CYTOPLASMIC PROTEIN-RELATED"/>
    <property type="match status" value="1"/>
</dbReference>
<gene>
    <name evidence="3" type="ORF">HNP73_003082</name>
</gene>
<dbReference type="EMBL" id="JACHFM010000003">
    <property type="protein sequence ID" value="MBB5223135.1"/>
    <property type="molecule type" value="Genomic_DNA"/>
</dbReference>
<evidence type="ECO:0000313" key="4">
    <source>
        <dbReference type="Proteomes" id="UP000549457"/>
    </source>
</evidence>
<dbReference type="Pfam" id="PF05899">
    <property type="entry name" value="Cupin_3"/>
    <property type="match status" value="1"/>
</dbReference>
<dbReference type="AlphaFoldDB" id="A0A840SRE2"/>
<keyword evidence="4" id="KW-1185">Reference proteome</keyword>
<evidence type="ECO:0000256" key="1">
    <source>
        <dbReference type="SAM" id="MobiDB-lite"/>
    </source>
</evidence>
<protein>
    <recommendedName>
        <fullName evidence="2">(S)-ureidoglycine aminohydrolase cupin domain-containing protein</fullName>
    </recommendedName>
</protein>
<dbReference type="PANTHER" id="PTHR40943:SF2">
    <property type="entry name" value="(S)-UREIDOGLYCINE AMINOHYDROLASE CUPIN DOMAIN-CONTAINING PROTEIN"/>
    <property type="match status" value="1"/>
</dbReference>
<comment type="caution">
    <text evidence="3">The sequence shown here is derived from an EMBL/GenBank/DDBJ whole genome shotgun (WGS) entry which is preliminary data.</text>
</comment>
<reference evidence="3 4" key="1">
    <citation type="submission" date="2020-08" db="EMBL/GenBank/DDBJ databases">
        <title>Genomic Encyclopedia of Type Strains, Phase IV (KMG-IV): sequencing the most valuable type-strain genomes for metagenomic binning, comparative biology and taxonomic classification.</title>
        <authorList>
            <person name="Goeker M."/>
        </authorList>
    </citation>
    <scope>NUCLEOTIDE SEQUENCE [LARGE SCALE GENOMIC DNA]</scope>
    <source>
        <strain evidence="3 4">DSM 101730</strain>
    </source>
</reference>
<dbReference type="CDD" id="cd02227">
    <property type="entry name" value="cupin_TM1112-like"/>
    <property type="match status" value="1"/>
</dbReference>
<feature type="region of interest" description="Disordered" evidence="1">
    <location>
        <begin position="1"/>
        <end position="30"/>
    </location>
</feature>
<name>A0A840SRE2_9RHOB</name>
<feature type="domain" description="(S)-ureidoglycine aminohydrolase cupin" evidence="2">
    <location>
        <begin position="42"/>
        <end position="112"/>
    </location>
</feature>
<dbReference type="RefSeq" id="WP_221288699.1">
    <property type="nucleotide sequence ID" value="NZ_JACHFM010000003.1"/>
</dbReference>
<proteinExistence type="predicted"/>
<dbReference type="Gene3D" id="2.60.120.10">
    <property type="entry name" value="Jelly Rolls"/>
    <property type="match status" value="1"/>
</dbReference>